<feature type="transmembrane region" description="Helical" evidence="1">
    <location>
        <begin position="40"/>
        <end position="58"/>
    </location>
</feature>
<dbReference type="EMBL" id="BNAG01000001">
    <property type="protein sequence ID" value="GHE57453.1"/>
    <property type="molecule type" value="Genomic_DNA"/>
</dbReference>
<proteinExistence type="predicted"/>
<organism evidence="2 3">
    <name type="scientific">Roseivirga thermotolerans</name>
    <dbReference type="NCBI Taxonomy" id="1758176"/>
    <lineage>
        <taxon>Bacteria</taxon>
        <taxon>Pseudomonadati</taxon>
        <taxon>Bacteroidota</taxon>
        <taxon>Cytophagia</taxon>
        <taxon>Cytophagales</taxon>
        <taxon>Roseivirgaceae</taxon>
        <taxon>Roseivirga</taxon>
    </lineage>
</organism>
<feature type="transmembrane region" description="Helical" evidence="1">
    <location>
        <begin position="7"/>
        <end position="28"/>
    </location>
</feature>
<dbReference type="RefSeq" id="WP_189629144.1">
    <property type="nucleotide sequence ID" value="NZ_BNAG01000001.1"/>
</dbReference>
<evidence type="ECO:0000256" key="1">
    <source>
        <dbReference type="SAM" id="Phobius"/>
    </source>
</evidence>
<accession>A0ABQ3I294</accession>
<name>A0ABQ3I294_9BACT</name>
<evidence type="ECO:0000313" key="3">
    <source>
        <dbReference type="Proteomes" id="UP000658258"/>
    </source>
</evidence>
<dbReference type="Proteomes" id="UP000658258">
    <property type="component" value="Unassembled WGS sequence"/>
</dbReference>
<keyword evidence="1" id="KW-1133">Transmembrane helix</keyword>
<keyword evidence="1" id="KW-0812">Transmembrane</keyword>
<keyword evidence="1" id="KW-0472">Membrane</keyword>
<reference evidence="3" key="1">
    <citation type="journal article" date="2019" name="Int. J. Syst. Evol. Microbiol.">
        <title>The Global Catalogue of Microorganisms (GCM) 10K type strain sequencing project: providing services to taxonomists for standard genome sequencing and annotation.</title>
        <authorList>
            <consortium name="The Broad Institute Genomics Platform"/>
            <consortium name="The Broad Institute Genome Sequencing Center for Infectious Disease"/>
            <person name="Wu L."/>
            <person name="Ma J."/>
        </authorList>
    </citation>
    <scope>NUCLEOTIDE SEQUENCE [LARGE SCALE GENOMIC DNA]</scope>
    <source>
        <strain evidence="3">CGMCC 1.15111</strain>
    </source>
</reference>
<comment type="caution">
    <text evidence="2">The sequence shown here is derived from an EMBL/GenBank/DDBJ whole genome shotgun (WGS) entry which is preliminary data.</text>
</comment>
<gene>
    <name evidence="2" type="ORF">GCM10011340_10630</name>
</gene>
<keyword evidence="3" id="KW-1185">Reference proteome</keyword>
<protein>
    <submittedName>
        <fullName evidence="2">Uncharacterized protein</fullName>
    </submittedName>
</protein>
<evidence type="ECO:0000313" key="2">
    <source>
        <dbReference type="EMBL" id="GHE57453.1"/>
    </source>
</evidence>
<sequence length="72" mass="8547">MRKYNWAVKGVIFMLAVWLIIYIGIPYFDDTKPMEPEKNLINLIIAIPAGVAFGWYRYKYLKEKFQSKQGKE</sequence>